<dbReference type="EnsemblPlants" id="AVESA.00010b.r2.7AG1200910.1">
    <property type="protein sequence ID" value="AVESA.00010b.r2.7AG1200910.1.CDS"/>
    <property type="gene ID" value="AVESA.00010b.r2.7AG1200910"/>
</dbReference>
<reference evidence="1" key="1">
    <citation type="submission" date="2021-05" db="EMBL/GenBank/DDBJ databases">
        <authorList>
            <person name="Scholz U."/>
            <person name="Mascher M."/>
            <person name="Fiebig A."/>
        </authorList>
    </citation>
    <scope>NUCLEOTIDE SEQUENCE [LARGE SCALE GENOMIC DNA]</scope>
</reference>
<evidence type="ECO:0000313" key="2">
    <source>
        <dbReference type="Proteomes" id="UP001732700"/>
    </source>
</evidence>
<protein>
    <submittedName>
        <fullName evidence="1">Uncharacterized protein</fullName>
    </submittedName>
</protein>
<dbReference type="Proteomes" id="UP001732700">
    <property type="component" value="Chromosome 7A"/>
</dbReference>
<keyword evidence="2" id="KW-1185">Reference proteome</keyword>
<organism evidence="1 2">
    <name type="scientific">Avena sativa</name>
    <name type="common">Oat</name>
    <dbReference type="NCBI Taxonomy" id="4498"/>
    <lineage>
        <taxon>Eukaryota</taxon>
        <taxon>Viridiplantae</taxon>
        <taxon>Streptophyta</taxon>
        <taxon>Embryophyta</taxon>
        <taxon>Tracheophyta</taxon>
        <taxon>Spermatophyta</taxon>
        <taxon>Magnoliopsida</taxon>
        <taxon>Liliopsida</taxon>
        <taxon>Poales</taxon>
        <taxon>Poaceae</taxon>
        <taxon>BOP clade</taxon>
        <taxon>Pooideae</taxon>
        <taxon>Poodae</taxon>
        <taxon>Poeae</taxon>
        <taxon>Poeae Chloroplast Group 1 (Aveneae type)</taxon>
        <taxon>Aveninae</taxon>
        <taxon>Avena</taxon>
    </lineage>
</organism>
<accession>A0ACD5ZSQ0</accession>
<evidence type="ECO:0000313" key="1">
    <source>
        <dbReference type="EnsemblPlants" id="AVESA.00010b.r2.7AG1200910.1.CDS"/>
    </source>
</evidence>
<reference evidence="1" key="2">
    <citation type="submission" date="2025-09" db="UniProtKB">
        <authorList>
            <consortium name="EnsemblPlants"/>
        </authorList>
    </citation>
    <scope>IDENTIFICATION</scope>
</reference>
<name>A0ACD5ZSQ0_AVESA</name>
<sequence>MTSRARVLNVSRVHPARATAAGDHELSSFDIAHITKIPIQRLFFFDGPGLPPFPTVVGTLRSSLAETLADFLPLAGEVAFRATSGAVVIDCSLSAVSSGVRFVEAEYSGGADDIRRLAREDEHDTEAFLQLVPEIDVTQLPIPVLAVQVTRPATGHGAVAIGVTIVHAVADGHAVWQFMRAWSRASREGLLTGGAAAPLEIVPPPTFDRAAVLHHPMAAELSRMFLRILAPALPLLRSPSSTPATLGDTVEQIRRTFVLTGDRIRYLKQQCIPQGGTSGGQQGQQPTTSTYVAVSSLVWASLVRAKSLDHADDAFFLVVADCRRRLRPPPGEGYFGNCVRPCLARANAGELCGEGGVAHAAAAIAERIRGFLDEKSDPLEGMERVLEVFGAIPKERLTSVGSSHRFMAYETDFGWGAPSRVELVSMFRAELVTLLGGRERGAVQVSAALSQPLMEAFAANFLALAGSSD</sequence>
<proteinExistence type="predicted"/>